<evidence type="ECO:0000313" key="2">
    <source>
        <dbReference type="Proteomes" id="UP001139502"/>
    </source>
</evidence>
<accession>A0A9X2HJ36</accession>
<proteinExistence type="predicted"/>
<dbReference type="Proteomes" id="UP001139502">
    <property type="component" value="Unassembled WGS sequence"/>
</dbReference>
<dbReference type="EMBL" id="JANAFB010000006">
    <property type="protein sequence ID" value="MCP3425188.1"/>
    <property type="molecule type" value="Genomic_DNA"/>
</dbReference>
<sequence>MMVPAAVGNSEPTEPLDAVKICGLENRQSANLGAGNSSRDLFLSWDTPDSVKYYENRGHELSDIDQADATCVLEKIGATAQDLTALSQAGEQPTVIINGRQVLRTDSDLGVMVRIKLAV</sequence>
<name>A0A9X2HJ36_9MICC</name>
<keyword evidence="2" id="KW-1185">Reference proteome</keyword>
<reference evidence="1" key="1">
    <citation type="submission" date="2022-06" db="EMBL/GenBank/DDBJ databases">
        <title>Rothia sp. isolated from sandalwood seedling.</title>
        <authorList>
            <person name="Tuikhar N."/>
            <person name="Kirdat K."/>
            <person name="Thorat V."/>
            <person name="Swetha P."/>
            <person name="Padma S."/>
            <person name="Sundararaj R."/>
            <person name="Yadav A."/>
        </authorList>
    </citation>
    <scope>NUCLEOTIDE SEQUENCE</scope>
    <source>
        <strain evidence="1">AR01</strain>
    </source>
</reference>
<gene>
    <name evidence="1" type="ORF">NBM05_03885</name>
</gene>
<organism evidence="1 2">
    <name type="scientific">Rothia santali</name>
    <dbReference type="NCBI Taxonomy" id="2949643"/>
    <lineage>
        <taxon>Bacteria</taxon>
        <taxon>Bacillati</taxon>
        <taxon>Actinomycetota</taxon>
        <taxon>Actinomycetes</taxon>
        <taxon>Micrococcales</taxon>
        <taxon>Micrococcaceae</taxon>
        <taxon>Rothia</taxon>
    </lineage>
</organism>
<dbReference type="RefSeq" id="WP_254165257.1">
    <property type="nucleotide sequence ID" value="NZ_JANAFB010000006.1"/>
</dbReference>
<comment type="caution">
    <text evidence="1">The sequence shown here is derived from an EMBL/GenBank/DDBJ whole genome shotgun (WGS) entry which is preliminary data.</text>
</comment>
<protein>
    <submittedName>
        <fullName evidence="1">Uncharacterized protein</fullName>
    </submittedName>
</protein>
<evidence type="ECO:0000313" key="1">
    <source>
        <dbReference type="EMBL" id="MCP3425188.1"/>
    </source>
</evidence>
<dbReference type="AlphaFoldDB" id="A0A9X2HJ36"/>